<evidence type="ECO:0000313" key="1">
    <source>
        <dbReference type="EMBL" id="KAF8476410.1"/>
    </source>
</evidence>
<organism evidence="1 2">
    <name type="scientific">Russula ochroleuca</name>
    <dbReference type="NCBI Taxonomy" id="152965"/>
    <lineage>
        <taxon>Eukaryota</taxon>
        <taxon>Fungi</taxon>
        <taxon>Dikarya</taxon>
        <taxon>Basidiomycota</taxon>
        <taxon>Agaricomycotina</taxon>
        <taxon>Agaricomycetes</taxon>
        <taxon>Russulales</taxon>
        <taxon>Russulaceae</taxon>
        <taxon>Russula</taxon>
    </lineage>
</organism>
<protein>
    <submittedName>
        <fullName evidence="1">Uncharacterized protein</fullName>
    </submittedName>
</protein>
<evidence type="ECO:0000313" key="2">
    <source>
        <dbReference type="Proteomes" id="UP000759537"/>
    </source>
</evidence>
<keyword evidence="2" id="KW-1185">Reference proteome</keyword>
<gene>
    <name evidence="1" type="ORF">DFH94DRAFT_695084</name>
</gene>
<comment type="caution">
    <text evidence="1">The sequence shown here is derived from an EMBL/GenBank/DDBJ whole genome shotgun (WGS) entry which is preliminary data.</text>
</comment>
<dbReference type="AlphaFoldDB" id="A0A9P5T5P5"/>
<dbReference type="OrthoDB" id="3269405at2759"/>
<accession>A0A9P5T5P5</accession>
<dbReference type="Proteomes" id="UP000759537">
    <property type="component" value="Unassembled WGS sequence"/>
</dbReference>
<reference evidence="1" key="2">
    <citation type="journal article" date="2020" name="Nat. Commun.">
        <title>Large-scale genome sequencing of mycorrhizal fungi provides insights into the early evolution of symbiotic traits.</title>
        <authorList>
            <person name="Miyauchi S."/>
            <person name="Kiss E."/>
            <person name="Kuo A."/>
            <person name="Drula E."/>
            <person name="Kohler A."/>
            <person name="Sanchez-Garcia M."/>
            <person name="Morin E."/>
            <person name="Andreopoulos B."/>
            <person name="Barry K.W."/>
            <person name="Bonito G."/>
            <person name="Buee M."/>
            <person name="Carver A."/>
            <person name="Chen C."/>
            <person name="Cichocki N."/>
            <person name="Clum A."/>
            <person name="Culley D."/>
            <person name="Crous P.W."/>
            <person name="Fauchery L."/>
            <person name="Girlanda M."/>
            <person name="Hayes R.D."/>
            <person name="Keri Z."/>
            <person name="LaButti K."/>
            <person name="Lipzen A."/>
            <person name="Lombard V."/>
            <person name="Magnuson J."/>
            <person name="Maillard F."/>
            <person name="Murat C."/>
            <person name="Nolan M."/>
            <person name="Ohm R.A."/>
            <person name="Pangilinan J."/>
            <person name="Pereira M.F."/>
            <person name="Perotto S."/>
            <person name="Peter M."/>
            <person name="Pfister S."/>
            <person name="Riley R."/>
            <person name="Sitrit Y."/>
            <person name="Stielow J.B."/>
            <person name="Szollosi G."/>
            <person name="Zifcakova L."/>
            <person name="Stursova M."/>
            <person name="Spatafora J.W."/>
            <person name="Tedersoo L."/>
            <person name="Vaario L.M."/>
            <person name="Yamada A."/>
            <person name="Yan M."/>
            <person name="Wang P."/>
            <person name="Xu J."/>
            <person name="Bruns T."/>
            <person name="Baldrian P."/>
            <person name="Vilgalys R."/>
            <person name="Dunand C."/>
            <person name="Henrissat B."/>
            <person name="Grigoriev I.V."/>
            <person name="Hibbett D."/>
            <person name="Nagy L.G."/>
            <person name="Martin F.M."/>
        </authorList>
    </citation>
    <scope>NUCLEOTIDE SEQUENCE</scope>
    <source>
        <strain evidence="1">Prilba</strain>
    </source>
</reference>
<proteinExistence type="predicted"/>
<reference evidence="1" key="1">
    <citation type="submission" date="2019-10" db="EMBL/GenBank/DDBJ databases">
        <authorList>
            <consortium name="DOE Joint Genome Institute"/>
            <person name="Kuo A."/>
            <person name="Miyauchi S."/>
            <person name="Kiss E."/>
            <person name="Drula E."/>
            <person name="Kohler A."/>
            <person name="Sanchez-Garcia M."/>
            <person name="Andreopoulos B."/>
            <person name="Barry K.W."/>
            <person name="Bonito G."/>
            <person name="Buee M."/>
            <person name="Carver A."/>
            <person name="Chen C."/>
            <person name="Cichocki N."/>
            <person name="Clum A."/>
            <person name="Culley D."/>
            <person name="Crous P.W."/>
            <person name="Fauchery L."/>
            <person name="Girlanda M."/>
            <person name="Hayes R."/>
            <person name="Keri Z."/>
            <person name="LaButti K."/>
            <person name="Lipzen A."/>
            <person name="Lombard V."/>
            <person name="Magnuson J."/>
            <person name="Maillard F."/>
            <person name="Morin E."/>
            <person name="Murat C."/>
            <person name="Nolan M."/>
            <person name="Ohm R."/>
            <person name="Pangilinan J."/>
            <person name="Pereira M."/>
            <person name="Perotto S."/>
            <person name="Peter M."/>
            <person name="Riley R."/>
            <person name="Sitrit Y."/>
            <person name="Stielow B."/>
            <person name="Szollosi G."/>
            <person name="Zifcakova L."/>
            <person name="Stursova M."/>
            <person name="Spatafora J.W."/>
            <person name="Tedersoo L."/>
            <person name="Vaario L.-M."/>
            <person name="Yamada A."/>
            <person name="Yan M."/>
            <person name="Wang P."/>
            <person name="Xu J."/>
            <person name="Bruns T."/>
            <person name="Baldrian P."/>
            <person name="Vilgalys R."/>
            <person name="Henrissat B."/>
            <person name="Grigoriev I.V."/>
            <person name="Hibbett D."/>
            <person name="Nagy L.G."/>
            <person name="Martin F.M."/>
        </authorList>
    </citation>
    <scope>NUCLEOTIDE SEQUENCE</scope>
    <source>
        <strain evidence="1">Prilba</strain>
    </source>
</reference>
<name>A0A9P5T5P5_9AGAM</name>
<sequence length="246" mass="27796">MSSLQPPVYPSDILVDGFISNTFSPQGADDFLALLLKTSDFLRHISYSKGVWYIIRNVQPPSLGVSTPNYSLPLDYSVRTTQGTVIPQDRWIPTDKVDIRRHVEGGALQLPIFFRNRCGGIGFWLPDILQGRHHDLYNGDRKAPLGGKTTTHIRINWPGYGHWKRQIPTRDETHARQPITLARFMKHIGTSVDKFFNQTMERDYVANSRWGIGANGITQCHIKIIGAVHVSAGSWMPIMQLTGYVL</sequence>
<dbReference type="EMBL" id="WHVB01000015">
    <property type="protein sequence ID" value="KAF8476410.1"/>
    <property type="molecule type" value="Genomic_DNA"/>
</dbReference>